<dbReference type="PANTHER" id="PTHR30435:SF29">
    <property type="entry name" value="FLAGELLAR BASAL-BODY ROD PROTEIN FLGC"/>
    <property type="match status" value="1"/>
</dbReference>
<comment type="similarity">
    <text evidence="2">Belongs to the flagella basal body rod proteins family.</text>
</comment>
<evidence type="ECO:0000313" key="9">
    <source>
        <dbReference type="EMBL" id="AQP98985.1"/>
    </source>
</evidence>
<evidence type="ECO:0000256" key="1">
    <source>
        <dbReference type="ARBA" id="ARBA00004117"/>
    </source>
</evidence>
<keyword evidence="10" id="KW-0966">Cell projection</keyword>
<keyword evidence="4 6" id="KW-0975">Bacterial flagellum</keyword>
<dbReference type="PANTHER" id="PTHR30435">
    <property type="entry name" value="FLAGELLAR PROTEIN"/>
    <property type="match status" value="1"/>
</dbReference>
<dbReference type="EMBL" id="CP019628">
    <property type="protein sequence ID" value="AQQ01932.1"/>
    <property type="molecule type" value="Genomic_DNA"/>
</dbReference>
<evidence type="ECO:0000256" key="6">
    <source>
        <dbReference type="RuleBase" id="RU362062"/>
    </source>
</evidence>
<protein>
    <recommendedName>
        <fullName evidence="3 6">Flagellar basal-body rod protein FlgC</fullName>
    </recommendedName>
</protein>
<dbReference type="AlphaFoldDB" id="A0A1Q2H3J7"/>
<dbReference type="NCBIfam" id="TIGR01395">
    <property type="entry name" value="FlgC"/>
    <property type="match status" value="1"/>
</dbReference>
<dbReference type="Proteomes" id="UP000188243">
    <property type="component" value="Chromosome"/>
</dbReference>
<dbReference type="Pfam" id="PF06429">
    <property type="entry name" value="Flg_bbr_C"/>
    <property type="match status" value="1"/>
</dbReference>
<proteinExistence type="inferred from homology"/>
<organism evidence="10 11">
    <name type="scientific">Pseudoalteromonas aliena</name>
    <dbReference type="NCBI Taxonomy" id="247523"/>
    <lineage>
        <taxon>Bacteria</taxon>
        <taxon>Pseudomonadati</taxon>
        <taxon>Pseudomonadota</taxon>
        <taxon>Gammaproteobacteria</taxon>
        <taxon>Alteromonadales</taxon>
        <taxon>Pseudoalteromonadaceae</taxon>
        <taxon>Pseudoalteromonas</taxon>
    </lineage>
</organism>
<dbReference type="EMBL" id="CP019628">
    <property type="protein sequence ID" value="AQP98985.1"/>
    <property type="molecule type" value="Genomic_DNA"/>
</dbReference>
<evidence type="ECO:0000256" key="5">
    <source>
        <dbReference type="ARBA" id="ARBA00025933"/>
    </source>
</evidence>
<dbReference type="GO" id="GO:0030694">
    <property type="term" value="C:bacterial-type flagellum basal body, rod"/>
    <property type="evidence" value="ECO:0007669"/>
    <property type="project" value="UniProtKB-UniRule"/>
</dbReference>
<dbReference type="RefSeq" id="WP_077535688.1">
    <property type="nucleotide sequence ID" value="NZ_CANLYY010000012.1"/>
</dbReference>
<dbReference type="Pfam" id="PF00460">
    <property type="entry name" value="Flg_bb_rod"/>
    <property type="match status" value="1"/>
</dbReference>
<dbReference type="InterPro" id="IPR010930">
    <property type="entry name" value="Flg_bb/hook_C_dom"/>
</dbReference>
<feature type="domain" description="Flagellar basal body rod protein N-terminal" evidence="7">
    <location>
        <begin position="10"/>
        <end position="33"/>
    </location>
</feature>
<name>A0A1Q2H3J7_9GAMM</name>
<comment type="subunit">
    <text evidence="5 6">The basal body constitutes a major portion of the flagellar organelle and consists of four rings (L,P,S, and M) mounted on a central rod. The rod consists of about 26 subunits of FlgG in the distal portion, and FlgB, FlgC and FlgF are thought to build up the proximal portion of the rod with about 6 subunits each.</text>
</comment>
<sequence>MSFNSIYDASGSAMRAQVIRLDTIASNLANADTAAGSEADAYKALKPVFSALYKQTQDGQSISASVDILGITESNRTVEQRYEPNNPIANGDGYVFYSNVNVLEEMADMMSASRSYQTSVEVMGRVNSMQQSILKLGQ</sequence>
<evidence type="ECO:0000256" key="4">
    <source>
        <dbReference type="ARBA" id="ARBA00023143"/>
    </source>
</evidence>
<dbReference type="GO" id="GO:0071978">
    <property type="term" value="P:bacterial-type flagellum-dependent swarming motility"/>
    <property type="evidence" value="ECO:0007669"/>
    <property type="project" value="TreeGrafter"/>
</dbReference>
<evidence type="ECO:0000259" key="7">
    <source>
        <dbReference type="Pfam" id="PF00460"/>
    </source>
</evidence>
<evidence type="ECO:0000313" key="10">
    <source>
        <dbReference type="EMBL" id="AQQ01932.1"/>
    </source>
</evidence>
<evidence type="ECO:0000313" key="11">
    <source>
        <dbReference type="Proteomes" id="UP000188243"/>
    </source>
</evidence>
<dbReference type="STRING" id="247523.B0W48_03715"/>
<feature type="domain" description="Flagellar basal-body/hook protein C-terminal" evidence="8">
    <location>
        <begin position="93"/>
        <end position="136"/>
    </location>
</feature>
<keyword evidence="10" id="KW-0969">Cilium</keyword>
<evidence type="ECO:0000256" key="3">
    <source>
        <dbReference type="ARBA" id="ARBA00017941"/>
    </source>
</evidence>
<reference evidence="10 11" key="1">
    <citation type="submission" date="2017-02" db="EMBL/GenBank/DDBJ databases">
        <title>Complete genome sequence of the cold-active Pseudoalteromonas aliena strain EH1 isolated from Arctic seawater.</title>
        <authorList>
            <person name="Kim E."/>
            <person name="Heo E."/>
            <person name="Kim H."/>
            <person name="Kim D."/>
        </authorList>
    </citation>
    <scope>NUCLEOTIDE SEQUENCE [LARGE SCALE GENOMIC DNA]</scope>
    <source>
        <strain evidence="10 11">EH1</strain>
    </source>
</reference>
<evidence type="ECO:0000259" key="8">
    <source>
        <dbReference type="Pfam" id="PF06429"/>
    </source>
</evidence>
<dbReference type="InterPro" id="IPR001444">
    <property type="entry name" value="Flag_bb_rod_N"/>
</dbReference>
<dbReference type="KEGG" id="paln:B0W48_03715"/>
<dbReference type="InterPro" id="IPR006299">
    <property type="entry name" value="FlgC"/>
</dbReference>
<gene>
    <name evidence="9" type="ORF">B0W48_03715</name>
    <name evidence="10" type="ORF">B0W48_20390</name>
</gene>
<evidence type="ECO:0000256" key="2">
    <source>
        <dbReference type="ARBA" id="ARBA00009677"/>
    </source>
</evidence>
<keyword evidence="10" id="KW-0282">Flagellum</keyword>
<dbReference type="KEGG" id="paln:B0W48_20390"/>
<accession>A0A1Q2H3J7</accession>
<comment type="subcellular location">
    <subcellularLocation>
        <location evidence="1 6">Bacterial flagellum basal body</location>
    </subcellularLocation>
</comment>